<evidence type="ECO:0000313" key="1">
    <source>
        <dbReference type="EMBL" id="MDA0642757.1"/>
    </source>
</evidence>
<evidence type="ECO:0008006" key="3">
    <source>
        <dbReference type="Google" id="ProtNLM"/>
    </source>
</evidence>
<gene>
    <name evidence="1" type="ORF">OUY24_19185</name>
</gene>
<dbReference type="EMBL" id="JAPNUD010000049">
    <property type="protein sequence ID" value="MDA0642757.1"/>
    <property type="molecule type" value="Genomic_DNA"/>
</dbReference>
<proteinExistence type="predicted"/>
<comment type="caution">
    <text evidence="1">The sequence shown here is derived from an EMBL/GenBank/DDBJ whole genome shotgun (WGS) entry which is preliminary data.</text>
</comment>
<dbReference type="RefSeq" id="WP_271277208.1">
    <property type="nucleotide sequence ID" value="NZ_BAABFD010000038.1"/>
</dbReference>
<keyword evidence="2" id="KW-1185">Reference proteome</keyword>
<evidence type="ECO:0000313" key="2">
    <source>
        <dbReference type="Proteomes" id="UP001212498"/>
    </source>
</evidence>
<reference evidence="1 2" key="1">
    <citation type="submission" date="2022-11" db="EMBL/GenBank/DDBJ databases">
        <title>Nonomuraea corallina sp. nov., a new species of the genus Nonomuraea isolated from sea side sediment in Thai sea.</title>
        <authorList>
            <person name="Ngamcharungchit C."/>
            <person name="Matsumoto A."/>
            <person name="Suriyachadkun C."/>
            <person name="Panbangred W."/>
            <person name="Inahashi Y."/>
            <person name="Intra B."/>
        </authorList>
    </citation>
    <scope>NUCLEOTIDE SEQUENCE [LARGE SCALE GENOMIC DNA]</scope>
    <source>
        <strain evidence="1 2">DSM 43553</strain>
    </source>
</reference>
<sequence>MSGYSVVPFVIAYAREEVRDRLVFEPHAGSDRGLRLAYEIPRKGDRVGGVLRARVRDLRRRVGKRGPERMRMLNTRRQWLCMDRLLCQVCSRPATEPGTGRSWWILVPPVFEVDDSGRGGRTNAPPTCRACVDIALSECPMLRADATVCTVGRVEPAGVLADMYEPGPVPTLTAHNVYVSWDAFARHPHILATSQVVQLHDVRELVRTG</sequence>
<accession>A0ABT4SZT4</accession>
<organism evidence="1 2">
    <name type="scientific">Nonomuraea ferruginea</name>
    <dbReference type="NCBI Taxonomy" id="46174"/>
    <lineage>
        <taxon>Bacteria</taxon>
        <taxon>Bacillati</taxon>
        <taxon>Actinomycetota</taxon>
        <taxon>Actinomycetes</taxon>
        <taxon>Streptosporangiales</taxon>
        <taxon>Streptosporangiaceae</taxon>
        <taxon>Nonomuraea</taxon>
    </lineage>
</organism>
<protein>
    <recommendedName>
        <fullName evidence="3">HNH endonuclease</fullName>
    </recommendedName>
</protein>
<dbReference type="Proteomes" id="UP001212498">
    <property type="component" value="Unassembled WGS sequence"/>
</dbReference>
<name>A0ABT4SZT4_9ACTN</name>